<protein>
    <submittedName>
        <fullName evidence="2">Metalloprotease family</fullName>
    </submittedName>
</protein>
<feature type="compositionally biased region" description="Basic and acidic residues" evidence="1">
    <location>
        <begin position="108"/>
        <end position="121"/>
    </location>
</feature>
<evidence type="ECO:0000313" key="2">
    <source>
        <dbReference type="EMBL" id="CEG48424.1"/>
    </source>
</evidence>
<reference evidence="3" key="1">
    <citation type="submission" date="2014-09" db="EMBL/GenBank/DDBJ databases">
        <authorList>
            <person name="Sharma Rahul"/>
            <person name="Thines Marco"/>
        </authorList>
    </citation>
    <scope>NUCLEOTIDE SEQUENCE [LARGE SCALE GENOMIC DNA]</scope>
</reference>
<dbReference type="GO" id="GO:0008237">
    <property type="term" value="F:metallopeptidase activity"/>
    <property type="evidence" value="ECO:0007669"/>
    <property type="project" value="UniProtKB-KW"/>
</dbReference>
<feature type="region of interest" description="Disordered" evidence="1">
    <location>
        <begin position="97"/>
        <end position="121"/>
    </location>
</feature>
<sequence>MLSILTFLHYHIKRERQQDDELLRTSDAIGDNNIGDEDCEINGVTLRHRSMEYYGEFSYVACSHGKASCFLFEPADDEASKVACPTQNFQQMIDKESAYRAHEKKTKQRVDRDDKVGLRHL</sequence>
<dbReference type="AlphaFoldDB" id="A0A0P1B171"/>
<evidence type="ECO:0000256" key="1">
    <source>
        <dbReference type="SAM" id="MobiDB-lite"/>
    </source>
</evidence>
<keyword evidence="2" id="KW-0482">Metalloprotease</keyword>
<name>A0A0P1B171_PLAHL</name>
<keyword evidence="2" id="KW-0645">Protease</keyword>
<organism evidence="2 3">
    <name type="scientific">Plasmopara halstedii</name>
    <name type="common">Downy mildew of sunflower</name>
    <dbReference type="NCBI Taxonomy" id="4781"/>
    <lineage>
        <taxon>Eukaryota</taxon>
        <taxon>Sar</taxon>
        <taxon>Stramenopiles</taxon>
        <taxon>Oomycota</taxon>
        <taxon>Peronosporomycetes</taxon>
        <taxon>Peronosporales</taxon>
        <taxon>Peronosporaceae</taxon>
        <taxon>Plasmopara</taxon>
    </lineage>
</organism>
<dbReference type="STRING" id="4781.A0A0P1B171"/>
<keyword evidence="2" id="KW-0378">Hydrolase</keyword>
<dbReference type="EMBL" id="CCYD01002939">
    <property type="protein sequence ID" value="CEG48424.1"/>
    <property type="molecule type" value="Genomic_DNA"/>
</dbReference>
<proteinExistence type="predicted"/>
<accession>A0A0P1B171</accession>
<dbReference type="RefSeq" id="XP_024584793.1">
    <property type="nucleotide sequence ID" value="XM_024719500.1"/>
</dbReference>
<dbReference type="GO" id="GO:0006508">
    <property type="term" value="P:proteolysis"/>
    <property type="evidence" value="ECO:0007669"/>
    <property type="project" value="UniProtKB-KW"/>
</dbReference>
<keyword evidence="3" id="KW-1185">Reference proteome</keyword>
<evidence type="ECO:0000313" key="3">
    <source>
        <dbReference type="Proteomes" id="UP000054928"/>
    </source>
</evidence>
<dbReference type="Proteomes" id="UP000054928">
    <property type="component" value="Unassembled WGS sequence"/>
</dbReference>
<dbReference type="GeneID" id="36401303"/>